<dbReference type="Proteomes" id="UP000549394">
    <property type="component" value="Unassembled WGS sequence"/>
</dbReference>
<dbReference type="AlphaFoldDB" id="A0A7I8W806"/>
<dbReference type="SMART" id="SM00413">
    <property type="entry name" value="ETS"/>
    <property type="match status" value="1"/>
</dbReference>
<organism evidence="8 9">
    <name type="scientific">Dimorphilus gyrociliatus</name>
    <dbReference type="NCBI Taxonomy" id="2664684"/>
    <lineage>
        <taxon>Eukaryota</taxon>
        <taxon>Metazoa</taxon>
        <taxon>Spiralia</taxon>
        <taxon>Lophotrochozoa</taxon>
        <taxon>Annelida</taxon>
        <taxon>Polychaeta</taxon>
        <taxon>Polychaeta incertae sedis</taxon>
        <taxon>Dinophilidae</taxon>
        <taxon>Dimorphilus</taxon>
    </lineage>
</organism>
<dbReference type="GO" id="GO:0043565">
    <property type="term" value="F:sequence-specific DNA binding"/>
    <property type="evidence" value="ECO:0007669"/>
    <property type="project" value="InterPro"/>
</dbReference>
<dbReference type="FunFam" id="1.10.10.10:FF:000343">
    <property type="entry name" value="Ets at 65A, isoform C"/>
    <property type="match status" value="1"/>
</dbReference>
<reference evidence="8 9" key="1">
    <citation type="submission" date="2020-08" db="EMBL/GenBank/DDBJ databases">
        <authorList>
            <person name="Hejnol A."/>
        </authorList>
    </citation>
    <scope>NUCLEOTIDE SEQUENCE [LARGE SCALE GENOMIC DNA]</scope>
</reference>
<dbReference type="PROSITE" id="PS50061">
    <property type="entry name" value="ETS_DOMAIN_3"/>
    <property type="match status" value="1"/>
</dbReference>
<dbReference type="EMBL" id="CAJFCJ010000020">
    <property type="protein sequence ID" value="CAD5123970.1"/>
    <property type="molecule type" value="Genomic_DNA"/>
</dbReference>
<dbReference type="InterPro" id="IPR036388">
    <property type="entry name" value="WH-like_DNA-bd_sf"/>
</dbReference>
<dbReference type="PRINTS" id="PR00454">
    <property type="entry name" value="ETSDOMAIN"/>
</dbReference>
<evidence type="ECO:0000256" key="6">
    <source>
        <dbReference type="SAM" id="MobiDB-lite"/>
    </source>
</evidence>
<keyword evidence="9" id="KW-1185">Reference proteome</keyword>
<dbReference type="OrthoDB" id="10067219at2759"/>
<evidence type="ECO:0000259" key="7">
    <source>
        <dbReference type="PROSITE" id="PS50061"/>
    </source>
</evidence>
<dbReference type="PANTHER" id="PTHR11849:SF304">
    <property type="entry name" value="DNA-BINDING PROTEIN D-ETS-3"/>
    <property type="match status" value="1"/>
</dbReference>
<keyword evidence="4 5" id="KW-0539">Nucleus</keyword>
<keyword evidence="3 5" id="KW-0238">DNA-binding</keyword>
<dbReference type="GO" id="GO:0030154">
    <property type="term" value="P:cell differentiation"/>
    <property type="evidence" value="ECO:0007669"/>
    <property type="project" value="TreeGrafter"/>
</dbReference>
<name>A0A7I8W806_9ANNE</name>
<accession>A0A7I8W806</accession>
<comment type="caution">
    <text evidence="8">The sequence shown here is derived from an EMBL/GenBank/DDBJ whole genome shotgun (WGS) entry which is preliminary data.</text>
</comment>
<sequence>MAKHSDYYRAACTFTAGLSGMMFPDPSPYAKSAWPSQHSPQTQGFHLKADTVKHLPWAEPAPVPPSSTPNASNSGGAVKTPMSPSIAATAWQIARQPDSRNGLLQAASSRPETAAGYSHTSLSCIPKTEGAHNQWRPQGSGQIQLWQFLLELLSDSTNSNCIQWEGTNGEFKLVDPDEVARRWGERKSKPNMNYDKLSRALRYYYDKNIMTKVHGKRYAYKFDFAGLAQAMQPSSTDPTSYKYQQDLLMSTYHHHTSKFNFMNAPISSSNGFFASSPSYWGSGANLYSNLPNAMPHHAPHVTSHLSSPFYSYEHVHQ</sequence>
<comment type="similarity">
    <text evidence="2 5">Belongs to the ETS family.</text>
</comment>
<dbReference type="PANTHER" id="PTHR11849">
    <property type="entry name" value="ETS"/>
    <property type="match status" value="1"/>
</dbReference>
<evidence type="ECO:0000256" key="2">
    <source>
        <dbReference type="ARBA" id="ARBA00005562"/>
    </source>
</evidence>
<comment type="subcellular location">
    <subcellularLocation>
        <location evidence="1 5">Nucleus</location>
    </subcellularLocation>
</comment>
<evidence type="ECO:0000256" key="3">
    <source>
        <dbReference type="ARBA" id="ARBA00023125"/>
    </source>
</evidence>
<dbReference type="InterPro" id="IPR000418">
    <property type="entry name" value="Ets_dom"/>
</dbReference>
<evidence type="ECO:0000256" key="1">
    <source>
        <dbReference type="ARBA" id="ARBA00004123"/>
    </source>
</evidence>
<proteinExistence type="inferred from homology"/>
<dbReference type="PROSITE" id="PS00346">
    <property type="entry name" value="ETS_DOMAIN_2"/>
    <property type="match status" value="1"/>
</dbReference>
<dbReference type="Gene3D" id="1.10.10.10">
    <property type="entry name" value="Winged helix-like DNA-binding domain superfamily/Winged helix DNA-binding domain"/>
    <property type="match status" value="1"/>
</dbReference>
<dbReference type="Pfam" id="PF00178">
    <property type="entry name" value="Ets"/>
    <property type="match status" value="1"/>
</dbReference>
<protein>
    <submittedName>
        <fullName evidence="8">DgyrCDS12274</fullName>
    </submittedName>
</protein>
<dbReference type="InterPro" id="IPR036390">
    <property type="entry name" value="WH_DNA-bd_sf"/>
</dbReference>
<feature type="region of interest" description="Disordered" evidence="6">
    <location>
        <begin position="57"/>
        <end position="83"/>
    </location>
</feature>
<evidence type="ECO:0000256" key="5">
    <source>
        <dbReference type="RuleBase" id="RU004019"/>
    </source>
</evidence>
<dbReference type="GO" id="GO:0000981">
    <property type="term" value="F:DNA-binding transcription factor activity, RNA polymerase II-specific"/>
    <property type="evidence" value="ECO:0007669"/>
    <property type="project" value="TreeGrafter"/>
</dbReference>
<evidence type="ECO:0000313" key="8">
    <source>
        <dbReference type="EMBL" id="CAD5123970.1"/>
    </source>
</evidence>
<evidence type="ECO:0000313" key="9">
    <source>
        <dbReference type="Proteomes" id="UP000549394"/>
    </source>
</evidence>
<dbReference type="PROSITE" id="PS00345">
    <property type="entry name" value="ETS_DOMAIN_1"/>
    <property type="match status" value="1"/>
</dbReference>
<dbReference type="SUPFAM" id="SSF46785">
    <property type="entry name" value="Winged helix' DNA-binding domain"/>
    <property type="match status" value="1"/>
</dbReference>
<feature type="domain" description="ETS" evidence="7">
    <location>
        <begin position="143"/>
        <end position="223"/>
    </location>
</feature>
<dbReference type="GO" id="GO:0005634">
    <property type="term" value="C:nucleus"/>
    <property type="evidence" value="ECO:0007669"/>
    <property type="project" value="UniProtKB-SubCell"/>
</dbReference>
<dbReference type="InterPro" id="IPR046328">
    <property type="entry name" value="ETS_fam"/>
</dbReference>
<evidence type="ECO:0000256" key="4">
    <source>
        <dbReference type="ARBA" id="ARBA00023242"/>
    </source>
</evidence>
<gene>
    <name evidence="8" type="ORF">DGYR_LOCUS11591</name>
</gene>